<feature type="region of interest" description="Disordered" evidence="1">
    <location>
        <begin position="39"/>
        <end position="97"/>
    </location>
</feature>
<evidence type="ECO:0000313" key="4">
    <source>
        <dbReference type="Proteomes" id="UP001314263"/>
    </source>
</evidence>
<protein>
    <submittedName>
        <fullName evidence="3">Uncharacterized protein</fullName>
    </submittedName>
</protein>
<feature type="compositionally biased region" description="Polar residues" evidence="1">
    <location>
        <begin position="67"/>
        <end position="80"/>
    </location>
</feature>
<keyword evidence="2" id="KW-0472">Membrane</keyword>
<dbReference type="EMBL" id="CAUYUE010000003">
    <property type="protein sequence ID" value="CAK0754328.1"/>
    <property type="molecule type" value="Genomic_DNA"/>
</dbReference>
<evidence type="ECO:0000313" key="3">
    <source>
        <dbReference type="EMBL" id="CAK0754328.1"/>
    </source>
</evidence>
<keyword evidence="2" id="KW-1133">Transmembrane helix</keyword>
<gene>
    <name evidence="3" type="ORF">CVIRNUC_002289</name>
</gene>
<feature type="compositionally biased region" description="Polar residues" evidence="1">
    <location>
        <begin position="40"/>
        <end position="51"/>
    </location>
</feature>
<feature type="transmembrane region" description="Helical" evidence="2">
    <location>
        <begin position="212"/>
        <end position="233"/>
    </location>
</feature>
<evidence type="ECO:0000256" key="1">
    <source>
        <dbReference type="SAM" id="MobiDB-lite"/>
    </source>
</evidence>
<keyword evidence="2" id="KW-0812">Transmembrane</keyword>
<comment type="caution">
    <text evidence="3">The sequence shown here is derived from an EMBL/GenBank/DDBJ whole genome shotgun (WGS) entry which is preliminary data.</text>
</comment>
<dbReference type="AlphaFoldDB" id="A0AAV1HWG0"/>
<accession>A0AAV1HWG0</accession>
<organism evidence="3 4">
    <name type="scientific">Coccomyxa viridis</name>
    <dbReference type="NCBI Taxonomy" id="1274662"/>
    <lineage>
        <taxon>Eukaryota</taxon>
        <taxon>Viridiplantae</taxon>
        <taxon>Chlorophyta</taxon>
        <taxon>core chlorophytes</taxon>
        <taxon>Trebouxiophyceae</taxon>
        <taxon>Trebouxiophyceae incertae sedis</taxon>
        <taxon>Coccomyxaceae</taxon>
        <taxon>Coccomyxa</taxon>
    </lineage>
</organism>
<sequence length="241" mass="26116">MGSLAQEVLSCKPCRPCVSCLFGRLAACTRRPVQIRRRLNSQVRGTSTPWRLSTPPGDDASKDLISQVDQTKTPGQSSGQRPEPLAGPDQQQPSPGLSGRIKRFFLGDKMDAQRLKALGLGAVASYGAISNVTYGGGLAVAWIAFVRQFSKGPLMPGQWKAFVAFYAGFWTIQNFVRPLRFSLALALAPVFERFLSTISRTTSLSKRNAFGIYLFILGSVTSALVFGSIYVFAGPLAYARG</sequence>
<proteinExistence type="predicted"/>
<name>A0AAV1HWG0_9CHLO</name>
<dbReference type="PANTHER" id="PTHR34370:SF1">
    <property type="entry name" value="OS04G0600100 PROTEIN"/>
    <property type="match status" value="1"/>
</dbReference>
<dbReference type="Proteomes" id="UP001314263">
    <property type="component" value="Unassembled WGS sequence"/>
</dbReference>
<keyword evidence="4" id="KW-1185">Reference proteome</keyword>
<evidence type="ECO:0000256" key="2">
    <source>
        <dbReference type="SAM" id="Phobius"/>
    </source>
</evidence>
<reference evidence="3 4" key="1">
    <citation type="submission" date="2023-10" db="EMBL/GenBank/DDBJ databases">
        <authorList>
            <person name="Maclean D."/>
            <person name="Macfadyen A."/>
        </authorList>
    </citation>
    <scope>NUCLEOTIDE SEQUENCE [LARGE SCALE GENOMIC DNA]</scope>
</reference>
<dbReference type="PANTHER" id="PTHR34370">
    <property type="entry name" value="OS04G0600100 PROTEIN"/>
    <property type="match status" value="1"/>
</dbReference>
<feature type="transmembrane region" description="Helical" evidence="2">
    <location>
        <begin position="118"/>
        <end position="145"/>
    </location>
</feature>